<name>A0A1D7TVY7_9HYPH</name>
<dbReference type="RefSeq" id="WP_069688500.1">
    <property type="nucleotide sequence ID" value="NZ_CP017147.1"/>
</dbReference>
<dbReference type="Pfam" id="PF00460">
    <property type="entry name" value="Flg_bb_rod"/>
    <property type="match status" value="1"/>
</dbReference>
<comment type="subcellular location">
    <subcellularLocation>
        <location evidence="1 6">Bacterial flagellum basal body</location>
    </subcellularLocation>
</comment>
<keyword evidence="4 6" id="KW-0975">Bacterial flagellum</keyword>
<dbReference type="PANTHER" id="PTHR30435:SF2">
    <property type="entry name" value="FLAGELLAR BASAL-BODY ROD PROTEIN FLGC"/>
    <property type="match status" value="1"/>
</dbReference>
<accession>A0A1D7TVY7</accession>
<feature type="domain" description="Flagellar basal-body/hook protein C-terminal" evidence="8">
    <location>
        <begin position="91"/>
        <end position="135"/>
    </location>
</feature>
<comment type="similarity">
    <text evidence="2">Belongs to the flagella basal body rod proteins family.</text>
</comment>
<evidence type="ECO:0000256" key="3">
    <source>
        <dbReference type="ARBA" id="ARBA00017941"/>
    </source>
</evidence>
<evidence type="ECO:0000256" key="5">
    <source>
        <dbReference type="ARBA" id="ARBA00025933"/>
    </source>
</evidence>
<dbReference type="OrthoDB" id="9813951at2"/>
<evidence type="ECO:0000259" key="8">
    <source>
        <dbReference type="Pfam" id="PF06429"/>
    </source>
</evidence>
<gene>
    <name evidence="9" type="ORF">BHK69_01100</name>
</gene>
<dbReference type="GO" id="GO:0071978">
    <property type="term" value="P:bacterial-type flagellum-dependent swarming motility"/>
    <property type="evidence" value="ECO:0007669"/>
    <property type="project" value="TreeGrafter"/>
</dbReference>
<keyword evidence="9" id="KW-0966">Cell projection</keyword>
<evidence type="ECO:0000256" key="6">
    <source>
        <dbReference type="RuleBase" id="RU362062"/>
    </source>
</evidence>
<dbReference type="NCBIfam" id="TIGR01395">
    <property type="entry name" value="FlgC"/>
    <property type="match status" value="1"/>
</dbReference>
<evidence type="ECO:0000256" key="4">
    <source>
        <dbReference type="ARBA" id="ARBA00023143"/>
    </source>
</evidence>
<proteinExistence type="inferred from homology"/>
<dbReference type="InterPro" id="IPR006299">
    <property type="entry name" value="FlgC"/>
</dbReference>
<evidence type="ECO:0000313" key="9">
    <source>
        <dbReference type="EMBL" id="AOO79276.1"/>
    </source>
</evidence>
<evidence type="ECO:0000256" key="1">
    <source>
        <dbReference type="ARBA" id="ARBA00004117"/>
    </source>
</evidence>
<dbReference type="Proteomes" id="UP000094969">
    <property type="component" value="Chromosome"/>
</dbReference>
<dbReference type="InterPro" id="IPR010930">
    <property type="entry name" value="Flg_bb/hook_C_dom"/>
</dbReference>
<dbReference type="InterPro" id="IPR001444">
    <property type="entry name" value="Flag_bb_rod_N"/>
</dbReference>
<keyword evidence="10" id="KW-1185">Reference proteome</keyword>
<dbReference type="GO" id="GO:0030694">
    <property type="term" value="C:bacterial-type flagellum basal body, rod"/>
    <property type="evidence" value="ECO:0007669"/>
    <property type="project" value="UniProtKB-UniRule"/>
</dbReference>
<evidence type="ECO:0000313" key="10">
    <source>
        <dbReference type="Proteomes" id="UP000094969"/>
    </source>
</evidence>
<dbReference type="PANTHER" id="PTHR30435">
    <property type="entry name" value="FLAGELLAR PROTEIN"/>
    <property type="match status" value="1"/>
</dbReference>
<dbReference type="KEGG" id="bvv:BHK69_01100"/>
<evidence type="ECO:0000256" key="2">
    <source>
        <dbReference type="ARBA" id="ARBA00009677"/>
    </source>
</evidence>
<reference evidence="9 10" key="1">
    <citation type="journal article" date="2015" name="Antonie Van Leeuwenhoek">
        <title>Bosea vaviloviae sp. nov., a new species of slow-growing rhizobia isolated from nodules of the relict species Vavilovia formosa (Stev.) Fed.</title>
        <authorList>
            <person name="Safronova V.I."/>
            <person name="Kuznetsova I.G."/>
            <person name="Sazanova A.L."/>
            <person name="Kimeklis A.K."/>
            <person name="Belimov A.A."/>
            <person name="Andronov E.E."/>
            <person name="Pinaev A.G."/>
            <person name="Chizhevskaya E.P."/>
            <person name="Pukhaev A.R."/>
            <person name="Popov K.P."/>
            <person name="Willems A."/>
            <person name="Tikhonovich I.A."/>
        </authorList>
    </citation>
    <scope>NUCLEOTIDE SEQUENCE [LARGE SCALE GENOMIC DNA]</scope>
    <source>
        <strain evidence="9 10">Vaf18</strain>
    </source>
</reference>
<feature type="domain" description="Flagellar basal body rod protein N-terminal" evidence="7">
    <location>
        <begin position="9"/>
        <end position="36"/>
    </location>
</feature>
<dbReference type="EMBL" id="CP017147">
    <property type="protein sequence ID" value="AOO79276.1"/>
    <property type="molecule type" value="Genomic_DNA"/>
</dbReference>
<evidence type="ECO:0000259" key="7">
    <source>
        <dbReference type="Pfam" id="PF00460"/>
    </source>
</evidence>
<sequence length="139" mass="15142">MIDPIDASLRIAGAGLQAQSTRVRVVSENLANAQSTGKTAGADPYRRKTVTFENTMDRALGAALVKIKGVGVDKSAFRVEFEPSHPAADAKGYVKLPNVSMLLEMADMREANRSYEANLQMIKQVRSMQSMTIDLLRNG</sequence>
<dbReference type="AlphaFoldDB" id="A0A1D7TVY7"/>
<keyword evidence="9" id="KW-0969">Cilium</keyword>
<dbReference type="Pfam" id="PF06429">
    <property type="entry name" value="Flg_bbr_C"/>
    <property type="match status" value="1"/>
</dbReference>
<dbReference type="STRING" id="1526658.BHK69_01100"/>
<organism evidence="9 10">
    <name type="scientific">Bosea vaviloviae</name>
    <dbReference type="NCBI Taxonomy" id="1526658"/>
    <lineage>
        <taxon>Bacteria</taxon>
        <taxon>Pseudomonadati</taxon>
        <taxon>Pseudomonadota</taxon>
        <taxon>Alphaproteobacteria</taxon>
        <taxon>Hyphomicrobiales</taxon>
        <taxon>Boseaceae</taxon>
        <taxon>Bosea</taxon>
    </lineage>
</organism>
<comment type="subunit">
    <text evidence="5 6">The basal body constitutes a major portion of the flagellar organelle and consists of four rings (L,P,S, and M) mounted on a central rod. The rod consists of about 26 subunits of FlgG in the distal portion, and FlgB, FlgC and FlgF are thought to build up the proximal portion of the rod with about 6 subunits each.</text>
</comment>
<keyword evidence="9" id="KW-0282">Flagellum</keyword>
<protein>
    <recommendedName>
        <fullName evidence="3 6">Flagellar basal-body rod protein FlgC</fullName>
    </recommendedName>
</protein>